<reference evidence="2 3" key="1">
    <citation type="submission" date="2019-10" db="EMBL/GenBank/DDBJ databases">
        <authorList>
            <person name="Palmer J.M."/>
        </authorList>
    </citation>
    <scope>NUCLEOTIDE SEQUENCE [LARGE SCALE GENOMIC DNA]</scope>
    <source>
        <strain evidence="2 3">TWF730</strain>
    </source>
</reference>
<accession>A0AAV9VAL0</accession>
<dbReference type="AlphaFoldDB" id="A0AAV9VAL0"/>
<dbReference type="EMBL" id="JAVHNS010000004">
    <property type="protein sequence ID" value="KAK6358109.1"/>
    <property type="molecule type" value="Genomic_DNA"/>
</dbReference>
<sequence>MPGIRRPVKGLSQWLVLTMGISLPLVQSQVITIPFQTFKEGINSNNDTTISPLRVGINNLEKLTTSIYPLELPAGSNSPTSVAKTLSTKLWALEHGVDQVSDELHDSTGGDGADFDALENILERIREKFMAYSTTTILVPEGFYTFPDQHEAKTVDIWTFTNELSTQLALNGGLDSPEASAGRLLSFFFSAPLPDSGTIQLDFDAFEIRLRTLKRLSDALGDIIDAPTEDIESFVTMVNDYQLDNAFELEVYLNAGYEDVQAMLKAYLDAINVISWKSDDLYWSLRGSWLEES</sequence>
<comment type="caution">
    <text evidence="2">The sequence shown here is derived from an EMBL/GenBank/DDBJ whole genome shotgun (WGS) entry which is preliminary data.</text>
</comment>
<keyword evidence="1" id="KW-0732">Signal</keyword>
<keyword evidence="3" id="KW-1185">Reference proteome</keyword>
<gene>
    <name evidence="2" type="ORF">TWF730_007464</name>
</gene>
<feature type="chain" id="PRO_5043575334" evidence="1">
    <location>
        <begin position="29"/>
        <end position="293"/>
    </location>
</feature>
<name>A0AAV9VAL0_9PEZI</name>
<evidence type="ECO:0000256" key="1">
    <source>
        <dbReference type="SAM" id="SignalP"/>
    </source>
</evidence>
<evidence type="ECO:0000313" key="2">
    <source>
        <dbReference type="EMBL" id="KAK6358109.1"/>
    </source>
</evidence>
<organism evidence="2 3">
    <name type="scientific">Orbilia blumenaviensis</name>
    <dbReference type="NCBI Taxonomy" id="1796055"/>
    <lineage>
        <taxon>Eukaryota</taxon>
        <taxon>Fungi</taxon>
        <taxon>Dikarya</taxon>
        <taxon>Ascomycota</taxon>
        <taxon>Pezizomycotina</taxon>
        <taxon>Orbiliomycetes</taxon>
        <taxon>Orbiliales</taxon>
        <taxon>Orbiliaceae</taxon>
        <taxon>Orbilia</taxon>
    </lineage>
</organism>
<evidence type="ECO:0000313" key="3">
    <source>
        <dbReference type="Proteomes" id="UP001373714"/>
    </source>
</evidence>
<protein>
    <submittedName>
        <fullName evidence="2">Uncharacterized protein</fullName>
    </submittedName>
</protein>
<proteinExistence type="predicted"/>
<feature type="signal peptide" evidence="1">
    <location>
        <begin position="1"/>
        <end position="28"/>
    </location>
</feature>
<dbReference type="Proteomes" id="UP001373714">
    <property type="component" value="Unassembled WGS sequence"/>
</dbReference>